<feature type="domain" description="Ig-like" evidence="6">
    <location>
        <begin position="166"/>
        <end position="250"/>
    </location>
</feature>
<dbReference type="RefSeq" id="XP_054829676.1">
    <property type="nucleotide sequence ID" value="XM_054973701.1"/>
</dbReference>
<dbReference type="AlphaFoldDB" id="A0AA97J225"/>
<dbReference type="InterPro" id="IPR015631">
    <property type="entry name" value="CD2/SLAM_rcpt"/>
</dbReference>
<dbReference type="Pfam" id="PF07686">
    <property type="entry name" value="V-set"/>
    <property type="match status" value="1"/>
</dbReference>
<evidence type="ECO:0000256" key="5">
    <source>
        <dbReference type="SAM" id="Phobius"/>
    </source>
</evidence>
<dbReference type="InterPro" id="IPR003599">
    <property type="entry name" value="Ig_sub"/>
</dbReference>
<organism evidence="7 8">
    <name type="scientific">Eublepharis macularius</name>
    <name type="common">Leopard gecko</name>
    <name type="synonym">Cyrtodactylus macularius</name>
    <dbReference type="NCBI Taxonomy" id="481883"/>
    <lineage>
        <taxon>Eukaryota</taxon>
        <taxon>Metazoa</taxon>
        <taxon>Chordata</taxon>
        <taxon>Craniata</taxon>
        <taxon>Vertebrata</taxon>
        <taxon>Euteleostomi</taxon>
        <taxon>Lepidosauria</taxon>
        <taxon>Squamata</taxon>
        <taxon>Bifurcata</taxon>
        <taxon>Gekkota</taxon>
        <taxon>Eublepharidae</taxon>
        <taxon>Eublepharinae</taxon>
        <taxon>Eublepharis</taxon>
    </lineage>
</organism>
<dbReference type="InterPro" id="IPR036179">
    <property type="entry name" value="Ig-like_dom_sf"/>
</dbReference>
<keyword evidence="3 5" id="KW-0472">Membrane</keyword>
<evidence type="ECO:0000313" key="7">
    <source>
        <dbReference type="Proteomes" id="UP001190640"/>
    </source>
</evidence>
<gene>
    <name evidence="8" type="primary">LOC129325794</name>
</gene>
<dbReference type="KEGG" id="emc:129325794"/>
<dbReference type="PANTHER" id="PTHR12080:SF121">
    <property type="entry name" value="IG-LIKE DOMAIN-CONTAINING PROTEIN-RELATED"/>
    <property type="match status" value="1"/>
</dbReference>
<feature type="domain" description="Ig-like" evidence="6">
    <location>
        <begin position="367"/>
        <end position="464"/>
    </location>
</feature>
<evidence type="ECO:0000256" key="2">
    <source>
        <dbReference type="ARBA" id="ARBA00022729"/>
    </source>
</evidence>
<reference evidence="8" key="1">
    <citation type="submission" date="2025-08" db="UniProtKB">
        <authorList>
            <consortium name="RefSeq"/>
        </authorList>
    </citation>
    <scope>IDENTIFICATION</scope>
    <source>
        <tissue evidence="8">Blood</tissue>
    </source>
</reference>
<dbReference type="SUPFAM" id="SSF48726">
    <property type="entry name" value="Immunoglobulin"/>
    <property type="match status" value="4"/>
</dbReference>
<dbReference type="InterPro" id="IPR013106">
    <property type="entry name" value="Ig_V-set"/>
</dbReference>
<keyword evidence="5" id="KW-0812">Transmembrane</keyword>
<dbReference type="CDD" id="cd00096">
    <property type="entry name" value="Ig"/>
    <property type="match status" value="1"/>
</dbReference>
<dbReference type="GeneID" id="129325794"/>
<dbReference type="GO" id="GO:0016020">
    <property type="term" value="C:membrane"/>
    <property type="evidence" value="ECO:0007669"/>
    <property type="project" value="UniProtKB-SubCell"/>
</dbReference>
<feature type="transmembrane region" description="Helical" evidence="5">
    <location>
        <begin position="480"/>
        <end position="503"/>
    </location>
</feature>
<evidence type="ECO:0000256" key="3">
    <source>
        <dbReference type="ARBA" id="ARBA00023136"/>
    </source>
</evidence>
<evidence type="ECO:0000259" key="6">
    <source>
        <dbReference type="PROSITE" id="PS50835"/>
    </source>
</evidence>
<keyword evidence="4" id="KW-0325">Glycoprotein</keyword>
<accession>A0AA97J225</accession>
<protein>
    <submittedName>
        <fullName evidence="8">T-lymphocyte surface antigen Ly-9-like</fullName>
    </submittedName>
</protein>
<evidence type="ECO:0000256" key="4">
    <source>
        <dbReference type="ARBA" id="ARBA00023180"/>
    </source>
</evidence>
<dbReference type="InterPro" id="IPR013783">
    <property type="entry name" value="Ig-like_fold"/>
</dbReference>
<name>A0AA97J225_EUBMA</name>
<dbReference type="PROSITE" id="PS50835">
    <property type="entry name" value="IG_LIKE"/>
    <property type="match status" value="2"/>
</dbReference>
<keyword evidence="5" id="KW-1133">Transmembrane helix</keyword>
<keyword evidence="7" id="KW-1185">Reference proteome</keyword>
<sequence length="511" mass="56591">MIVPEETDFAEPEPSLLARVDIGRVAGMEAPDLWLVLLLLALQCPGTANIPAQNPPRHQVNGIRGGSVLLRVSITSSQTVAKIEWKFQPQTGLTLVIAEFISGKLKRPNPRDRFGQRLEMADEATLRIVELEPGDRGVYKARVRLASAVVEEHSFHCTVHEPLPEPQIRHRLVSRTADACNVTLQCPVSEKGGINVSWRRGKQLLALEAGSDWYWLSAADTDLHLSWRPSSSDSIFTCLLSNPADQRSVSVDLLSICQSEGTGGNPAENPPCQVNGIRGGSALFPLMVPSTQRVDRIEWFFQGGSSPEILTATFRDGKLERQNTRDGFGQRLEMAGETRLRIRALEQEDSGLFKARVLFATAEIHEPTFRLTIFEPVPDPQIRHRLVSRTADACNVTLQCLAPERGGINVSWRRGKQLRALEGASDWYRLSAADTDLHLSWLPDSSDSTFTCLFSNPAEQRNVSFDLLSICQNEDGGTLLWLRLAILVGLLVQIVAVASLNILERMGQEQN</sequence>
<dbReference type="Gene3D" id="2.60.40.10">
    <property type="entry name" value="Immunoglobulins"/>
    <property type="match status" value="4"/>
</dbReference>
<evidence type="ECO:0000313" key="8">
    <source>
        <dbReference type="RefSeq" id="XP_054829676.1"/>
    </source>
</evidence>
<dbReference type="InterPro" id="IPR007110">
    <property type="entry name" value="Ig-like_dom"/>
</dbReference>
<keyword evidence="2" id="KW-0732">Signal</keyword>
<dbReference type="SMART" id="SM00409">
    <property type="entry name" value="IG"/>
    <property type="match status" value="2"/>
</dbReference>
<proteinExistence type="predicted"/>
<evidence type="ECO:0000256" key="1">
    <source>
        <dbReference type="ARBA" id="ARBA00004370"/>
    </source>
</evidence>
<comment type="subcellular location">
    <subcellularLocation>
        <location evidence="1">Membrane</location>
    </subcellularLocation>
</comment>
<dbReference type="PANTHER" id="PTHR12080">
    <property type="entry name" value="SIGNALING LYMPHOCYTIC ACTIVATION MOLECULE"/>
    <property type="match status" value="1"/>
</dbReference>
<dbReference type="Proteomes" id="UP001190640">
    <property type="component" value="Chromosome 1"/>
</dbReference>